<evidence type="ECO:0000313" key="2">
    <source>
        <dbReference type="Proteomes" id="UP000050898"/>
    </source>
</evidence>
<keyword evidence="2" id="KW-1185">Reference proteome</keyword>
<gene>
    <name evidence="1" type="ORF">FD00_GL002089</name>
</gene>
<dbReference type="PATRIC" id="fig|1046596.6.peg.2192"/>
<evidence type="ECO:0000313" key="1">
    <source>
        <dbReference type="EMBL" id="KRN10846.1"/>
    </source>
</evidence>
<accession>J1F0R8</accession>
<dbReference type="EMBL" id="AYYH01000006">
    <property type="protein sequence ID" value="KRN10846.1"/>
    <property type="molecule type" value="Genomic_DNA"/>
</dbReference>
<organism evidence="1 2">
    <name type="scientific">Liquorilactobacillus mali KCTC 3596 = DSM 20444</name>
    <dbReference type="NCBI Taxonomy" id="1046596"/>
    <lineage>
        <taxon>Bacteria</taxon>
        <taxon>Bacillati</taxon>
        <taxon>Bacillota</taxon>
        <taxon>Bacilli</taxon>
        <taxon>Lactobacillales</taxon>
        <taxon>Lactobacillaceae</taxon>
        <taxon>Liquorilactobacillus</taxon>
    </lineage>
</organism>
<proteinExistence type="predicted"/>
<dbReference type="Proteomes" id="UP000050898">
    <property type="component" value="Unassembled WGS sequence"/>
</dbReference>
<dbReference type="OrthoDB" id="2318925at2"/>
<sequence length="234" mass="26631">MTQGIRMSDGKGNWLDRQGQAKIWNGSSWQKAKVKLYTGTSEGWRTVSQTTQTLTFPATWTQSYYGQTSWTSARGLDFSARPRSDKGNNMLQGRFSNPDVRWEGDAGLQSGMMGFNDAAIRSALQNSTINSVKLYLHSQHWWYTTGGQLVLGTHNSSGWQGKVTHKQYDIVRQNYGSRDEGHWITLPNWVGEQIRDDAIKGFVTYNGSTDPYYYGYFYGTDDSRKPKLQITYTK</sequence>
<protein>
    <submittedName>
        <fullName evidence="1">Uncharacterized protein</fullName>
    </submittedName>
</protein>
<dbReference type="RefSeq" id="WP_003691027.1">
    <property type="nucleotide sequence ID" value="NZ_AKKT01000168.1"/>
</dbReference>
<comment type="caution">
    <text evidence="1">The sequence shown here is derived from an EMBL/GenBank/DDBJ whole genome shotgun (WGS) entry which is preliminary data.</text>
</comment>
<name>J1F0R8_9LACO</name>
<dbReference type="AlphaFoldDB" id="J1F0R8"/>
<reference evidence="1 2" key="1">
    <citation type="journal article" date="2015" name="Genome Announc.">
        <title>Expanding the biotechnology potential of lactobacilli through comparative genomics of 213 strains and associated genera.</title>
        <authorList>
            <person name="Sun Z."/>
            <person name="Harris H.M."/>
            <person name="McCann A."/>
            <person name="Guo C."/>
            <person name="Argimon S."/>
            <person name="Zhang W."/>
            <person name="Yang X."/>
            <person name="Jeffery I.B."/>
            <person name="Cooney J.C."/>
            <person name="Kagawa T.F."/>
            <person name="Liu W."/>
            <person name="Song Y."/>
            <person name="Salvetti E."/>
            <person name="Wrobel A."/>
            <person name="Rasinkangas P."/>
            <person name="Parkhill J."/>
            <person name="Rea M.C."/>
            <person name="O'Sullivan O."/>
            <person name="Ritari J."/>
            <person name="Douillard F.P."/>
            <person name="Paul Ross R."/>
            <person name="Yang R."/>
            <person name="Briner A.E."/>
            <person name="Felis G.E."/>
            <person name="de Vos W.M."/>
            <person name="Barrangou R."/>
            <person name="Klaenhammer T.R."/>
            <person name="Caufield P.W."/>
            <person name="Cui Y."/>
            <person name="Zhang H."/>
            <person name="O'Toole P.W."/>
        </authorList>
    </citation>
    <scope>NUCLEOTIDE SEQUENCE [LARGE SCALE GENOMIC DNA]</scope>
    <source>
        <strain evidence="1 2">DSM 20444</strain>
    </source>
</reference>